<accession>A0A382KDT6</accession>
<gene>
    <name evidence="2" type="ORF">METZ01_LOCUS275392</name>
</gene>
<dbReference type="EMBL" id="UINC01079998">
    <property type="protein sequence ID" value="SVC22538.1"/>
    <property type="molecule type" value="Genomic_DNA"/>
</dbReference>
<dbReference type="AlphaFoldDB" id="A0A382KDT6"/>
<feature type="coiled-coil region" evidence="1">
    <location>
        <begin position="31"/>
        <end position="65"/>
    </location>
</feature>
<name>A0A382KDT6_9ZZZZ</name>
<evidence type="ECO:0000313" key="2">
    <source>
        <dbReference type="EMBL" id="SVC22538.1"/>
    </source>
</evidence>
<keyword evidence="1" id="KW-0175">Coiled coil</keyword>
<protein>
    <submittedName>
        <fullName evidence="2">Uncharacterized protein</fullName>
    </submittedName>
</protein>
<organism evidence="2">
    <name type="scientific">marine metagenome</name>
    <dbReference type="NCBI Taxonomy" id="408172"/>
    <lineage>
        <taxon>unclassified sequences</taxon>
        <taxon>metagenomes</taxon>
        <taxon>ecological metagenomes</taxon>
    </lineage>
</organism>
<sequence length="85" mass="9799">MKDQIVMLLLGLLIALGGWTMTQTFSLSTTQAVLDDKVDKLERQVEKLREQMDEMLKVDEEIMEQHEDLFKQITNSQGSGTSYNY</sequence>
<proteinExistence type="predicted"/>
<evidence type="ECO:0000256" key="1">
    <source>
        <dbReference type="SAM" id="Coils"/>
    </source>
</evidence>
<reference evidence="2" key="1">
    <citation type="submission" date="2018-05" db="EMBL/GenBank/DDBJ databases">
        <authorList>
            <person name="Lanie J.A."/>
            <person name="Ng W.-L."/>
            <person name="Kazmierczak K.M."/>
            <person name="Andrzejewski T.M."/>
            <person name="Davidsen T.M."/>
            <person name="Wayne K.J."/>
            <person name="Tettelin H."/>
            <person name="Glass J.I."/>
            <person name="Rusch D."/>
            <person name="Podicherti R."/>
            <person name="Tsui H.-C.T."/>
            <person name="Winkler M.E."/>
        </authorList>
    </citation>
    <scope>NUCLEOTIDE SEQUENCE</scope>
</reference>